<dbReference type="Proteomes" id="UP000033163">
    <property type="component" value="Chromosome I"/>
</dbReference>
<proteinExistence type="predicted"/>
<protein>
    <submittedName>
        <fullName evidence="1">Uncharacterized protein</fullName>
    </submittedName>
</protein>
<gene>
    <name evidence="1" type="ORF">PRIO_1925</name>
</gene>
<dbReference type="PATRIC" id="fig|1073571.4.peg.2021"/>
<dbReference type="InterPro" id="IPR046136">
    <property type="entry name" value="DUF6138"/>
</dbReference>
<evidence type="ECO:0000313" key="1">
    <source>
        <dbReference type="EMBL" id="CQR54335.1"/>
    </source>
</evidence>
<dbReference type="KEGG" id="pri:PRIO_1925"/>
<accession>A0A0E4HC76</accession>
<dbReference type="HOGENOM" id="CLU_036482_0_0_9"/>
<organism evidence="1 2">
    <name type="scientific">Paenibacillus riograndensis SBR5</name>
    <dbReference type="NCBI Taxonomy" id="1073571"/>
    <lineage>
        <taxon>Bacteria</taxon>
        <taxon>Bacillati</taxon>
        <taxon>Bacillota</taxon>
        <taxon>Bacilli</taxon>
        <taxon>Bacillales</taxon>
        <taxon>Paenibacillaceae</taxon>
        <taxon>Paenibacillus</taxon>
        <taxon>Paenibacillus sonchi group</taxon>
    </lineage>
</organism>
<evidence type="ECO:0000313" key="2">
    <source>
        <dbReference type="Proteomes" id="UP000033163"/>
    </source>
</evidence>
<dbReference type="Pfam" id="PF19635">
    <property type="entry name" value="DUF6138"/>
    <property type="match status" value="1"/>
</dbReference>
<dbReference type="AlphaFoldDB" id="A0A0E4HC76"/>
<reference evidence="2" key="1">
    <citation type="submission" date="2015-03" db="EMBL/GenBank/DDBJ databases">
        <authorList>
            <person name="Wibberg D."/>
        </authorList>
    </citation>
    <scope>NUCLEOTIDE SEQUENCE [LARGE SCALE GENOMIC DNA]</scope>
</reference>
<sequence length="553" mass="62374">MIMDHTLETLLDEMKQEIDRWAAYISNIDADKIVKRTTLQVGIHSGALLEYAKGRVEVTDGELDLTVPGGKAGPSEWLTGEQVREQIVPELASYMQHKLNGMPPALIDYHFTFNGKFQVREGGVNVRILEYVDGTKKKLLLERISAYVGNKLEAGKYPTKPLETFFLSRHLLDEGLFPELDPGRIISVFENIQQVNKGNKHLAEHRSNLSGALRNWVENHWLPRYFDNIGSEWQKEYKRKSDARLDNPEQGLIELVLYSAILILKYEPSYSRSVGLSMLNCAIELGSTRAKRLTEEGSGTFAREDVCLRGELAECTANDVFAEVTIAIKQETEESYARALRFLIRLLSLGFPKSYQIKLKSSVKQWLPVKGLAKSGTHRFFANALEYPKLQPLLEEYAGVAMETFEWYTDTEGEKSCMPGSYAVFGLGLADRAYFPLVEQYMEQVDEEHQSVQNSFTAALAGRHGVNAETLPTLVKCMLHSGDSMKLKIDADLGDDRILRLLIDQVRGLKRHEVEHIVYLIWGGTDKLKKIAAKAEGERGKWLSELAQAASRG</sequence>
<dbReference type="EMBL" id="LN831776">
    <property type="protein sequence ID" value="CQR54335.1"/>
    <property type="molecule type" value="Genomic_DNA"/>
</dbReference>
<name>A0A0E4HC76_9BACL</name>